<proteinExistence type="predicted"/>
<gene>
    <name evidence="2" type="ORF">CLUP02_15333</name>
</gene>
<dbReference type="RefSeq" id="XP_049151403.1">
    <property type="nucleotide sequence ID" value="XM_049294257.1"/>
</dbReference>
<dbReference type="EMBL" id="CP019480">
    <property type="protein sequence ID" value="UQC89802.1"/>
    <property type="molecule type" value="Genomic_DNA"/>
</dbReference>
<organism evidence="2 3">
    <name type="scientific">Colletotrichum lupini</name>
    <dbReference type="NCBI Taxonomy" id="145971"/>
    <lineage>
        <taxon>Eukaryota</taxon>
        <taxon>Fungi</taxon>
        <taxon>Dikarya</taxon>
        <taxon>Ascomycota</taxon>
        <taxon>Pezizomycotina</taxon>
        <taxon>Sordariomycetes</taxon>
        <taxon>Hypocreomycetidae</taxon>
        <taxon>Glomerellales</taxon>
        <taxon>Glomerellaceae</taxon>
        <taxon>Colletotrichum</taxon>
        <taxon>Colletotrichum acutatum species complex</taxon>
    </lineage>
</organism>
<name>A0A9Q8T614_9PEZI</name>
<dbReference type="Proteomes" id="UP000830671">
    <property type="component" value="Chromosome 8"/>
</dbReference>
<accession>A0A9Q8T614</accession>
<evidence type="ECO:0000313" key="2">
    <source>
        <dbReference type="EMBL" id="UQC89802.1"/>
    </source>
</evidence>
<keyword evidence="3" id="KW-1185">Reference proteome</keyword>
<dbReference type="KEGG" id="clup:CLUP02_15333"/>
<protein>
    <submittedName>
        <fullName evidence="2">Uncharacterized protein</fullName>
    </submittedName>
</protein>
<evidence type="ECO:0000256" key="1">
    <source>
        <dbReference type="SAM" id="MobiDB-lite"/>
    </source>
</evidence>
<feature type="region of interest" description="Disordered" evidence="1">
    <location>
        <begin position="335"/>
        <end position="362"/>
    </location>
</feature>
<sequence length="621" mass="68630">MRDIQKLKLETVVAEQRVRLSYHGPWVWSDATGGEVPEQGSELEASVDGAELCSHLPATLGPSLTLGEWLPSGGRKDSPTIPRLPASPSIAPVLIGHGTGTVYSRPRPSKLALPGEESVSRTFYPFNLTSIGQPRGNIGDRPHAFLSKSSKMSPALKRPHAIQYTGAGFFSQKGGHLGGRHQRVIGLIWQSPGLAFQGVVKLTFQRSFYQSCVLRRQVRVVISLREPFWKAEGGEGLKVNLSPVSVPMTRIVGPGGVYLTYPSRLRLHLIPYSKATRRRHLSASKAQFNGRKRADLGKSWTLRPSSVYLSAHPPFSGPFQYEPALLFQCLVRKPNKREQGSEPQQNEARDSGQPLRGRKQFGKMAATSHRKNIGALGAGTWKELLARTATTALVIKVPESTLGRRSMRQLRIHANKFPSLLRIFLWWYFFPTSLEYVSPPGFSVRASASETLHYSRARSWPPFCSILHSFQSLKETAVTGQGGIREPWPYASSTPSDLKRAPVLSHFPFPGPFPLPPPYRSTFGTEQAVVDGSPLPVIILLSSYFLLFNTQFNNPSLIRSRVYLAATVLSNEPATDSSYFPIFLQETEEGKKHVSSEHAESTAQILSITVYAATTPKETTN</sequence>
<evidence type="ECO:0000313" key="3">
    <source>
        <dbReference type="Proteomes" id="UP000830671"/>
    </source>
</evidence>
<dbReference type="GeneID" id="73349267"/>
<reference evidence="2" key="1">
    <citation type="journal article" date="2021" name="Mol. Plant Microbe Interact.">
        <title>Complete Genome Sequence of the Plant-Pathogenic Fungus Colletotrichum lupini.</title>
        <authorList>
            <person name="Baroncelli R."/>
            <person name="Pensec F."/>
            <person name="Da Lio D."/>
            <person name="Boufleur T."/>
            <person name="Vicente I."/>
            <person name="Sarrocco S."/>
            <person name="Picot A."/>
            <person name="Baraldi E."/>
            <person name="Sukno S."/>
            <person name="Thon M."/>
            <person name="Le Floch G."/>
        </authorList>
    </citation>
    <scope>NUCLEOTIDE SEQUENCE</scope>
    <source>
        <strain evidence="2">IMI 504893</strain>
    </source>
</reference>
<dbReference type="AlphaFoldDB" id="A0A9Q8T614"/>